<dbReference type="OrthoDB" id="3268246at2759"/>
<organism evidence="1 2">
    <name type="scientific">Athelia psychrophila</name>
    <dbReference type="NCBI Taxonomy" id="1759441"/>
    <lineage>
        <taxon>Eukaryota</taxon>
        <taxon>Fungi</taxon>
        <taxon>Dikarya</taxon>
        <taxon>Basidiomycota</taxon>
        <taxon>Agaricomycotina</taxon>
        <taxon>Agaricomycetes</taxon>
        <taxon>Agaricomycetidae</taxon>
        <taxon>Atheliales</taxon>
        <taxon>Atheliaceae</taxon>
        <taxon>Athelia</taxon>
    </lineage>
</organism>
<evidence type="ECO:0000313" key="2">
    <source>
        <dbReference type="Proteomes" id="UP000076532"/>
    </source>
</evidence>
<dbReference type="EMBL" id="KV417576">
    <property type="protein sequence ID" value="KZP18069.1"/>
    <property type="molecule type" value="Genomic_DNA"/>
</dbReference>
<accession>A0A166GQL5</accession>
<proteinExistence type="predicted"/>
<keyword evidence="2" id="KW-1185">Reference proteome</keyword>
<name>A0A166GQL5_9AGAM</name>
<dbReference type="Proteomes" id="UP000076532">
    <property type="component" value="Unassembled WGS sequence"/>
</dbReference>
<protein>
    <submittedName>
        <fullName evidence="1">Uncharacterized protein</fullName>
    </submittedName>
</protein>
<reference evidence="1 2" key="1">
    <citation type="journal article" date="2016" name="Mol. Biol. Evol.">
        <title>Comparative Genomics of Early-Diverging Mushroom-Forming Fungi Provides Insights into the Origins of Lignocellulose Decay Capabilities.</title>
        <authorList>
            <person name="Nagy L.G."/>
            <person name="Riley R."/>
            <person name="Tritt A."/>
            <person name="Adam C."/>
            <person name="Daum C."/>
            <person name="Floudas D."/>
            <person name="Sun H."/>
            <person name="Yadav J.S."/>
            <person name="Pangilinan J."/>
            <person name="Larsson K.H."/>
            <person name="Matsuura K."/>
            <person name="Barry K."/>
            <person name="Labutti K."/>
            <person name="Kuo R."/>
            <person name="Ohm R.A."/>
            <person name="Bhattacharya S.S."/>
            <person name="Shirouzu T."/>
            <person name="Yoshinaga Y."/>
            <person name="Martin F.M."/>
            <person name="Grigoriev I.V."/>
            <person name="Hibbett D.S."/>
        </authorList>
    </citation>
    <scope>NUCLEOTIDE SEQUENCE [LARGE SCALE GENOMIC DNA]</scope>
    <source>
        <strain evidence="1 2">CBS 109695</strain>
    </source>
</reference>
<sequence>MAQNYDGMRTSTRFLTLHLSAPRDMTIRAQVAKNSCQSCVFITMESRLTICFHDSNQRPPSTDTTTNASVLKNTQSIFASWRAHVRSDALFSEINYVLSRFLDTFDLPPSIENAHEEFWGLEQGWFVQVLNWNMGVLGEKDGEAEAGVMVPDTGRVSQSLRLISTVISSGYLKGLFGSKETIEGLKMKWNNRKTTPQVYPHLIRIDLILSGGGADADITTWHQAATDADMLQALVGSEYEAEATEIGENWIMEGLASYQGTKCTGEDGWKAKDSSVYLISRFPRPGQLTTRLMSFFKQMQFRPAYDSL</sequence>
<dbReference type="STRING" id="436010.A0A166GQL5"/>
<gene>
    <name evidence="1" type="ORF">FIBSPDRAFT_956627</name>
</gene>
<dbReference type="AlphaFoldDB" id="A0A166GQL5"/>
<evidence type="ECO:0000313" key="1">
    <source>
        <dbReference type="EMBL" id="KZP18069.1"/>
    </source>
</evidence>